<dbReference type="AlphaFoldDB" id="A0AAD7A1Z9"/>
<reference evidence="2" key="1">
    <citation type="submission" date="2023-03" db="EMBL/GenBank/DDBJ databases">
        <title>Massive genome expansion in bonnet fungi (Mycena s.s.) driven by repeated elements and novel gene families across ecological guilds.</title>
        <authorList>
            <consortium name="Lawrence Berkeley National Laboratory"/>
            <person name="Harder C.B."/>
            <person name="Miyauchi S."/>
            <person name="Viragh M."/>
            <person name="Kuo A."/>
            <person name="Thoen E."/>
            <person name="Andreopoulos B."/>
            <person name="Lu D."/>
            <person name="Skrede I."/>
            <person name="Drula E."/>
            <person name="Henrissat B."/>
            <person name="Morin E."/>
            <person name="Kohler A."/>
            <person name="Barry K."/>
            <person name="LaButti K."/>
            <person name="Morin E."/>
            <person name="Salamov A."/>
            <person name="Lipzen A."/>
            <person name="Mereny Z."/>
            <person name="Hegedus B."/>
            <person name="Baldrian P."/>
            <person name="Stursova M."/>
            <person name="Weitz H."/>
            <person name="Taylor A."/>
            <person name="Grigoriev I.V."/>
            <person name="Nagy L.G."/>
            <person name="Martin F."/>
            <person name="Kauserud H."/>
        </authorList>
    </citation>
    <scope>NUCLEOTIDE SEQUENCE</scope>
    <source>
        <strain evidence="2">CBHHK002</strain>
    </source>
</reference>
<dbReference type="CDD" id="cd17769">
    <property type="entry name" value="NP_TgUP-like"/>
    <property type="match status" value="1"/>
</dbReference>
<dbReference type="PANTHER" id="PTHR43691">
    <property type="entry name" value="URIDINE PHOSPHORYLASE"/>
    <property type="match status" value="1"/>
</dbReference>
<gene>
    <name evidence="2" type="ORF">DFH08DRAFT_866784</name>
</gene>
<dbReference type="Proteomes" id="UP001218218">
    <property type="component" value="Unassembled WGS sequence"/>
</dbReference>
<dbReference type="InterPro" id="IPR035994">
    <property type="entry name" value="Nucleoside_phosphorylase_sf"/>
</dbReference>
<dbReference type="Pfam" id="PF01048">
    <property type="entry name" value="PNP_UDP_1"/>
    <property type="match status" value="1"/>
</dbReference>
<dbReference type="Gene3D" id="3.40.50.1580">
    <property type="entry name" value="Nucleoside phosphorylase domain"/>
    <property type="match status" value="1"/>
</dbReference>
<dbReference type="EMBL" id="JARIHO010000018">
    <property type="protein sequence ID" value="KAJ7347879.1"/>
    <property type="molecule type" value="Genomic_DNA"/>
</dbReference>
<dbReference type="PANTHER" id="PTHR43691:SF14">
    <property type="entry name" value="URIDINE PHOSPHORYLASE"/>
    <property type="match status" value="1"/>
</dbReference>
<organism evidence="2 3">
    <name type="scientific">Mycena albidolilacea</name>
    <dbReference type="NCBI Taxonomy" id="1033008"/>
    <lineage>
        <taxon>Eukaryota</taxon>
        <taxon>Fungi</taxon>
        <taxon>Dikarya</taxon>
        <taxon>Basidiomycota</taxon>
        <taxon>Agaricomycotina</taxon>
        <taxon>Agaricomycetes</taxon>
        <taxon>Agaricomycetidae</taxon>
        <taxon>Agaricales</taxon>
        <taxon>Marasmiineae</taxon>
        <taxon>Mycenaceae</taxon>
        <taxon>Mycena</taxon>
    </lineage>
</organism>
<sequence>MKDTLTDANFPRTADLRVYHLGLRPGEVANRIVTVGSPSRAHTVASHFDAGLKPFELASERGFLTITGRYKGVPVSVVSIGMGHPNVDFFVREVRECLSGDMLIVRLGSCGSLIDVPVGSVVVPKSSVAVERNLDFDFVSPEESTEQPYRISKPVSADPELHSQVHKALAAAKPPDWNPVIVAGSVNASADSFYSSQGRQTSFPDQNETLIEYLQASVKDLATLEMETFWLYHLAVCWSGRKGTSGGIAAPPLATGPVEPTTSQPSTASARAIPKALAGHDTVIRAAAAHLVFASRTSQDFITPSQVAVLEEWAAKGVLDALVEMSIPADRVHAEEGSVWAL</sequence>
<name>A0AAD7A1Z9_9AGAR</name>
<dbReference type="InterPro" id="IPR000845">
    <property type="entry name" value="Nucleoside_phosphorylase_d"/>
</dbReference>
<dbReference type="GO" id="GO:0004850">
    <property type="term" value="F:uridine phosphorylase activity"/>
    <property type="evidence" value="ECO:0007669"/>
    <property type="project" value="TreeGrafter"/>
</dbReference>
<evidence type="ECO:0000313" key="2">
    <source>
        <dbReference type="EMBL" id="KAJ7347879.1"/>
    </source>
</evidence>
<dbReference type="GO" id="GO:0006218">
    <property type="term" value="P:uridine catabolic process"/>
    <property type="evidence" value="ECO:0007669"/>
    <property type="project" value="TreeGrafter"/>
</dbReference>
<dbReference type="SUPFAM" id="SSF53167">
    <property type="entry name" value="Purine and uridine phosphorylases"/>
    <property type="match status" value="1"/>
</dbReference>
<proteinExistence type="predicted"/>
<feature type="domain" description="Nucleoside phosphorylase" evidence="1">
    <location>
        <begin position="31"/>
        <end position="235"/>
    </location>
</feature>
<comment type="caution">
    <text evidence="2">The sequence shown here is derived from an EMBL/GenBank/DDBJ whole genome shotgun (WGS) entry which is preliminary data.</text>
</comment>
<evidence type="ECO:0000313" key="3">
    <source>
        <dbReference type="Proteomes" id="UP001218218"/>
    </source>
</evidence>
<evidence type="ECO:0000259" key="1">
    <source>
        <dbReference type="Pfam" id="PF01048"/>
    </source>
</evidence>
<protein>
    <submittedName>
        <fullName evidence="2">Nucleoside phosphorylase domain-containing protein</fullName>
    </submittedName>
</protein>
<accession>A0AAD7A1Z9</accession>
<keyword evidence="3" id="KW-1185">Reference proteome</keyword>
<dbReference type="GO" id="GO:0005829">
    <property type="term" value="C:cytosol"/>
    <property type="evidence" value="ECO:0007669"/>
    <property type="project" value="TreeGrafter"/>
</dbReference>